<dbReference type="InterPro" id="IPR035985">
    <property type="entry name" value="Ubiquitin-activating_enz"/>
</dbReference>
<organism evidence="2 3">
    <name type="scientific">Mollisia scopiformis</name>
    <name type="common">Conifer needle endophyte fungus</name>
    <name type="synonym">Phialocephala scopiformis</name>
    <dbReference type="NCBI Taxonomy" id="149040"/>
    <lineage>
        <taxon>Eukaryota</taxon>
        <taxon>Fungi</taxon>
        <taxon>Dikarya</taxon>
        <taxon>Ascomycota</taxon>
        <taxon>Pezizomycotina</taxon>
        <taxon>Leotiomycetes</taxon>
        <taxon>Helotiales</taxon>
        <taxon>Mollisiaceae</taxon>
        <taxon>Mollisia</taxon>
    </lineage>
</organism>
<dbReference type="EMBL" id="KQ947430">
    <property type="protein sequence ID" value="KUJ10091.1"/>
    <property type="molecule type" value="Genomic_DNA"/>
</dbReference>
<evidence type="ECO:0000313" key="2">
    <source>
        <dbReference type="EMBL" id="KUJ10091.1"/>
    </source>
</evidence>
<dbReference type="GeneID" id="28819677"/>
<protein>
    <recommendedName>
        <fullName evidence="1">THIF-type NAD/FAD binding fold domain-containing protein</fullName>
    </recommendedName>
</protein>
<dbReference type="KEGG" id="psco:LY89DRAFT_596913"/>
<dbReference type="OrthoDB" id="10255449at2759"/>
<keyword evidence="3" id="KW-1185">Reference proteome</keyword>
<sequence length="90" mass="10460">GFTIVFNALDNLDAWRHVNKMCITANIPLIESGTTGFMYEVMWDTRQFNTKDLWPEDTTKQPLVYSAGDPRSRGWRMVVSPRVKTVPRKR</sequence>
<dbReference type="Pfam" id="PF00899">
    <property type="entry name" value="ThiF"/>
    <property type="match status" value="1"/>
</dbReference>
<accession>A0A132BCI8</accession>
<evidence type="ECO:0000313" key="3">
    <source>
        <dbReference type="Proteomes" id="UP000070700"/>
    </source>
</evidence>
<dbReference type="InterPro" id="IPR000594">
    <property type="entry name" value="ThiF_NAD_FAD-bd"/>
</dbReference>
<feature type="domain" description="THIF-type NAD/FAD binding fold" evidence="1">
    <location>
        <begin position="2"/>
        <end position="42"/>
    </location>
</feature>
<dbReference type="Gene3D" id="3.40.50.720">
    <property type="entry name" value="NAD(P)-binding Rossmann-like Domain"/>
    <property type="match status" value="1"/>
</dbReference>
<gene>
    <name evidence="2" type="ORF">LY89DRAFT_596913</name>
</gene>
<proteinExistence type="predicted"/>
<dbReference type="InParanoid" id="A0A132BCI8"/>
<reference evidence="2 3" key="1">
    <citation type="submission" date="2015-10" db="EMBL/GenBank/DDBJ databases">
        <title>Full genome of DAOMC 229536 Phialocephala scopiformis, a fungal endophyte of spruce producing the potent anti-insectan compound rugulosin.</title>
        <authorList>
            <consortium name="DOE Joint Genome Institute"/>
            <person name="Walker A.K."/>
            <person name="Frasz S.L."/>
            <person name="Seifert K.A."/>
            <person name="Miller J.D."/>
            <person name="Mondo S.J."/>
            <person name="Labutti K."/>
            <person name="Lipzen A."/>
            <person name="Dockter R."/>
            <person name="Kennedy M."/>
            <person name="Grigoriev I.V."/>
            <person name="Spatafora J.W."/>
        </authorList>
    </citation>
    <scope>NUCLEOTIDE SEQUENCE [LARGE SCALE GENOMIC DNA]</scope>
    <source>
        <strain evidence="2 3">CBS 120377</strain>
    </source>
</reference>
<dbReference type="SUPFAM" id="SSF69572">
    <property type="entry name" value="Activating enzymes of the ubiquitin-like proteins"/>
    <property type="match status" value="1"/>
</dbReference>
<dbReference type="RefSeq" id="XP_018064446.1">
    <property type="nucleotide sequence ID" value="XM_018209951.1"/>
</dbReference>
<dbReference type="STRING" id="149040.A0A132BCI8"/>
<feature type="non-terminal residue" evidence="2">
    <location>
        <position position="1"/>
    </location>
</feature>
<name>A0A132BCI8_MOLSC</name>
<dbReference type="GO" id="GO:0008641">
    <property type="term" value="F:ubiquitin-like modifier activating enzyme activity"/>
    <property type="evidence" value="ECO:0007669"/>
    <property type="project" value="InterPro"/>
</dbReference>
<dbReference type="AlphaFoldDB" id="A0A132BCI8"/>
<evidence type="ECO:0000259" key="1">
    <source>
        <dbReference type="Pfam" id="PF00899"/>
    </source>
</evidence>
<dbReference type="Proteomes" id="UP000070700">
    <property type="component" value="Unassembled WGS sequence"/>
</dbReference>